<dbReference type="EMBL" id="JAIXNE010000003">
    <property type="protein sequence ID" value="MCA6076307.1"/>
    <property type="molecule type" value="Genomic_DNA"/>
</dbReference>
<feature type="active site" evidence="8">
    <location>
        <position position="259"/>
    </location>
</feature>
<keyword evidence="8" id="KW-0479">Metal-binding</keyword>
<evidence type="ECO:0000256" key="5">
    <source>
        <dbReference type="ARBA" id="ARBA00022670"/>
    </source>
</evidence>
<dbReference type="InterPro" id="IPR023042">
    <property type="entry name" value="Peptidase_M17_leu_NH2_pept"/>
</dbReference>
<keyword evidence="14" id="KW-1185">Reference proteome</keyword>
<accession>A0A9X1KZK8</accession>
<dbReference type="GO" id="GO:0005737">
    <property type="term" value="C:cytoplasm"/>
    <property type="evidence" value="ECO:0007669"/>
    <property type="project" value="UniProtKB-SubCell"/>
</dbReference>
<comment type="cofactor">
    <cofactor evidence="8">
        <name>Mn(2+)</name>
        <dbReference type="ChEBI" id="CHEBI:29035"/>
    </cofactor>
    <text evidence="8">Binds 2 manganese ions per subunit.</text>
</comment>
<keyword evidence="5 8" id="KW-0645">Protease</keyword>
<keyword evidence="7 8" id="KW-0464">Manganese</keyword>
<dbReference type="SUPFAM" id="SSF53187">
    <property type="entry name" value="Zn-dependent exopeptidases"/>
    <property type="match status" value="1"/>
</dbReference>
<protein>
    <recommendedName>
        <fullName evidence="8">Probable cytosol aminopeptidase</fullName>
        <ecNumber evidence="8">3.4.11.1</ecNumber>
    </recommendedName>
    <alternativeName>
        <fullName evidence="8">Leucine aminopeptidase</fullName>
        <shortName evidence="8">LAP</shortName>
        <ecNumber evidence="8">3.4.11.10</ecNumber>
    </alternativeName>
    <alternativeName>
        <fullName evidence="8">Leucyl aminopeptidase</fullName>
    </alternativeName>
</protein>
<dbReference type="EC" id="3.4.11.10" evidence="8"/>
<evidence type="ECO:0000259" key="10">
    <source>
        <dbReference type="Pfam" id="PF02789"/>
    </source>
</evidence>
<organism evidence="12 14">
    <name type="scientific">Fulvivirga sedimenti</name>
    <dbReference type="NCBI Taxonomy" id="2879465"/>
    <lineage>
        <taxon>Bacteria</taxon>
        <taxon>Pseudomonadati</taxon>
        <taxon>Bacteroidota</taxon>
        <taxon>Cytophagia</taxon>
        <taxon>Cytophagales</taxon>
        <taxon>Fulvivirgaceae</taxon>
        <taxon>Fulvivirga</taxon>
    </lineage>
</organism>
<comment type="subcellular location">
    <subcellularLocation>
        <location evidence="8">Cytoplasm</location>
    </subcellularLocation>
</comment>
<name>A0A9X1KZK8_9BACT</name>
<dbReference type="HAMAP" id="MF_00181">
    <property type="entry name" value="Cytosol_peptidase_M17"/>
    <property type="match status" value="1"/>
</dbReference>
<dbReference type="InterPro" id="IPR000819">
    <property type="entry name" value="Peptidase_M17_C"/>
</dbReference>
<dbReference type="PRINTS" id="PR00481">
    <property type="entry name" value="LAMNOPPTDASE"/>
</dbReference>
<evidence type="ECO:0000313" key="12">
    <source>
        <dbReference type="EMBL" id="MCA6076307.1"/>
    </source>
</evidence>
<evidence type="ECO:0000256" key="3">
    <source>
        <dbReference type="ARBA" id="ARBA00009528"/>
    </source>
</evidence>
<comment type="similarity">
    <text evidence="3 8">Belongs to the peptidase M17 family.</text>
</comment>
<dbReference type="AlphaFoldDB" id="A0A9X1KZK8"/>
<comment type="catalytic activity">
    <reaction evidence="2 8">
        <text>Release of an N-terminal amino acid, preferentially leucine, but not glutamic or aspartic acids.</text>
        <dbReference type="EC" id="3.4.11.10"/>
    </reaction>
</comment>
<evidence type="ECO:0000313" key="13">
    <source>
        <dbReference type="EMBL" id="MCA6077435.1"/>
    </source>
</evidence>
<evidence type="ECO:0000256" key="8">
    <source>
        <dbReference type="HAMAP-Rule" id="MF_00181"/>
    </source>
</evidence>
<feature type="domain" description="Cytosol aminopeptidase" evidence="9">
    <location>
        <begin position="167"/>
        <end position="472"/>
    </location>
</feature>
<evidence type="ECO:0000313" key="14">
    <source>
        <dbReference type="Proteomes" id="UP001139409"/>
    </source>
</evidence>
<evidence type="ECO:0000313" key="11">
    <source>
        <dbReference type="EMBL" id="MCA6075130.1"/>
    </source>
</evidence>
<dbReference type="Gene3D" id="3.40.220.10">
    <property type="entry name" value="Leucine Aminopeptidase, subunit E, domain 1"/>
    <property type="match status" value="1"/>
</dbReference>
<dbReference type="EC" id="3.4.11.1" evidence="8"/>
<dbReference type="EMBL" id="JAIXNE010000004">
    <property type="protein sequence ID" value="MCA6077435.1"/>
    <property type="molecule type" value="Genomic_DNA"/>
</dbReference>
<evidence type="ECO:0000256" key="7">
    <source>
        <dbReference type="ARBA" id="ARBA00023211"/>
    </source>
</evidence>
<feature type="binding site" evidence="8">
    <location>
        <position position="331"/>
    </location>
    <ligand>
        <name>Mn(2+)</name>
        <dbReference type="ChEBI" id="CHEBI:29035"/>
        <label>2</label>
    </ligand>
</feature>
<dbReference type="SUPFAM" id="SSF52949">
    <property type="entry name" value="Macro domain-like"/>
    <property type="match status" value="1"/>
</dbReference>
<feature type="binding site" evidence="8">
    <location>
        <position position="331"/>
    </location>
    <ligand>
        <name>Mn(2+)</name>
        <dbReference type="ChEBI" id="CHEBI:29035"/>
        <label>1</label>
    </ligand>
</feature>
<feature type="domain" description="Peptidase M17 leucyl aminopeptidase N-terminal" evidence="10">
    <location>
        <begin position="25"/>
        <end position="126"/>
    </location>
</feature>
<comment type="caution">
    <text evidence="12">The sequence shown here is derived from an EMBL/GenBank/DDBJ whole genome shotgun (WGS) entry which is preliminary data.</text>
</comment>
<feature type="binding site" evidence="8">
    <location>
        <position position="329"/>
    </location>
    <ligand>
        <name>Mn(2+)</name>
        <dbReference type="ChEBI" id="CHEBI:29035"/>
        <label>1</label>
    </ligand>
</feature>
<evidence type="ECO:0000256" key="2">
    <source>
        <dbReference type="ARBA" id="ARBA00000967"/>
    </source>
</evidence>
<keyword evidence="4 8" id="KW-0031">Aminopeptidase</keyword>
<feature type="active site" evidence="8">
    <location>
        <position position="333"/>
    </location>
</feature>
<feature type="binding site" evidence="8">
    <location>
        <position position="247"/>
    </location>
    <ligand>
        <name>Mn(2+)</name>
        <dbReference type="ChEBI" id="CHEBI:29035"/>
        <label>2</label>
    </ligand>
</feature>
<evidence type="ECO:0000259" key="9">
    <source>
        <dbReference type="Pfam" id="PF00883"/>
    </source>
</evidence>
<feature type="binding site" evidence="8">
    <location>
        <position position="252"/>
    </location>
    <ligand>
        <name>Mn(2+)</name>
        <dbReference type="ChEBI" id="CHEBI:29035"/>
        <label>2</label>
    </ligand>
</feature>
<comment type="function">
    <text evidence="8">Presumably involved in the processing and regular turnover of intracellular proteins. Catalyzes the removal of unsubstituted N-terminal amino acids from various peptides.</text>
</comment>
<dbReference type="InterPro" id="IPR043472">
    <property type="entry name" value="Macro_dom-like"/>
</dbReference>
<dbReference type="InterPro" id="IPR008283">
    <property type="entry name" value="Peptidase_M17_N"/>
</dbReference>
<evidence type="ECO:0000256" key="6">
    <source>
        <dbReference type="ARBA" id="ARBA00022801"/>
    </source>
</evidence>
<keyword evidence="6 8" id="KW-0378">Hydrolase</keyword>
<comment type="catalytic activity">
    <reaction evidence="1 8">
        <text>Release of an N-terminal amino acid, Xaa-|-Yaa-, in which Xaa is preferably Leu, but may be other amino acids including Pro although not Arg or Lys, and Yaa may be Pro. Amino acid amides and methyl esters are also readily hydrolyzed, but rates on arylamides are exceedingly low.</text>
        <dbReference type="EC" id="3.4.11.1"/>
    </reaction>
</comment>
<dbReference type="Pfam" id="PF00883">
    <property type="entry name" value="Peptidase_M17"/>
    <property type="match status" value="1"/>
</dbReference>
<dbReference type="GO" id="GO:0070006">
    <property type="term" value="F:metalloaminopeptidase activity"/>
    <property type="evidence" value="ECO:0007669"/>
    <property type="project" value="InterPro"/>
</dbReference>
<dbReference type="EMBL" id="JAIXNE010000002">
    <property type="protein sequence ID" value="MCA6075130.1"/>
    <property type="molecule type" value="Genomic_DNA"/>
</dbReference>
<dbReference type="CDD" id="cd00433">
    <property type="entry name" value="Peptidase_M17"/>
    <property type="match status" value="1"/>
</dbReference>
<gene>
    <name evidence="8" type="primary">pepA</name>
    <name evidence="11" type="ORF">LDX50_09625</name>
    <name evidence="12" type="ORF">LDX50_15595</name>
    <name evidence="13" type="ORF">LDX50_21315</name>
</gene>
<dbReference type="Pfam" id="PF02789">
    <property type="entry name" value="Peptidase_M17_N"/>
    <property type="match status" value="1"/>
</dbReference>
<evidence type="ECO:0000256" key="1">
    <source>
        <dbReference type="ARBA" id="ARBA00000135"/>
    </source>
</evidence>
<dbReference type="Proteomes" id="UP001139409">
    <property type="component" value="Unassembled WGS sequence"/>
</dbReference>
<dbReference type="Gene3D" id="3.40.630.10">
    <property type="entry name" value="Zn peptidases"/>
    <property type="match status" value="1"/>
</dbReference>
<dbReference type="GO" id="GO:0006508">
    <property type="term" value="P:proteolysis"/>
    <property type="evidence" value="ECO:0007669"/>
    <property type="project" value="UniProtKB-KW"/>
</dbReference>
<evidence type="ECO:0000256" key="4">
    <source>
        <dbReference type="ARBA" id="ARBA00022438"/>
    </source>
</evidence>
<feature type="binding site" evidence="8">
    <location>
        <position position="270"/>
    </location>
    <ligand>
        <name>Mn(2+)</name>
        <dbReference type="ChEBI" id="CHEBI:29035"/>
        <label>2</label>
    </ligand>
</feature>
<proteinExistence type="inferred from homology"/>
<sequence length="483" mass="52746">MKTTYISSEKNPTYSNVILPFYEDNIDASLIEEVSGHKVNHSFSGTFKEINILFHPTTEKTIYLLGLGKKEDFGRQHIAFRLLAHQQQKNWKKGISILASHLDSHSLEAVGLGLGLAAYKIGRFKTGSDTSPFFTDKFVAQCVVPKEKKELVSRGFVIAETLSSIMTLVDAPGNEKPPAVLAKWAEDSAKKHGYKASILNKKMLEKEGLHALLAVGQGSKFPPVLIKTEYRPKKNLAKIPMVGLVGKGITFDTGGLSIKGSQNLHYMKSDMGGAAAVLGAVELAARLKLNIHVVGIVASAENAVDANSYRPGDVIKSYSGKTIEIIDTDAEGRLVLADALAYMEKNYTPEHLIDLATLTGNAVMALGYSAGAMFSNNDELALLLSKAGEKVHERVWRLPLYDDFESELESDIADVRNFSGKPIAGAITAAKFLEYFVKEHPRWAHLDIAGVAFGDSEFSKMKSAKGFGPRLLLEVMEQLSEKS</sequence>
<reference evidence="12" key="1">
    <citation type="submission" date="2021-09" db="EMBL/GenBank/DDBJ databases">
        <title>Fulvivirga sp. isolated from coastal sediment.</title>
        <authorList>
            <person name="Yu H."/>
        </authorList>
    </citation>
    <scope>NUCLEOTIDE SEQUENCE</scope>
    <source>
        <strain evidence="12">1062</strain>
    </source>
</reference>
<dbReference type="GO" id="GO:0030145">
    <property type="term" value="F:manganese ion binding"/>
    <property type="evidence" value="ECO:0007669"/>
    <property type="project" value="UniProtKB-UniRule"/>
</dbReference>
<dbReference type="PANTHER" id="PTHR11963:SF23">
    <property type="entry name" value="CYTOSOL AMINOPEPTIDASE"/>
    <property type="match status" value="1"/>
</dbReference>
<dbReference type="InterPro" id="IPR011356">
    <property type="entry name" value="Leucine_aapep/pepB"/>
</dbReference>
<feature type="binding site" evidence="8">
    <location>
        <position position="252"/>
    </location>
    <ligand>
        <name>Mn(2+)</name>
        <dbReference type="ChEBI" id="CHEBI:29035"/>
        <label>1</label>
    </ligand>
</feature>
<keyword evidence="8" id="KW-0963">Cytoplasm</keyword>
<dbReference type="RefSeq" id="WP_225698235.1">
    <property type="nucleotide sequence ID" value="NZ_JAIXNE010000002.1"/>
</dbReference>
<dbReference type="PANTHER" id="PTHR11963">
    <property type="entry name" value="LEUCINE AMINOPEPTIDASE-RELATED"/>
    <property type="match status" value="1"/>
</dbReference>